<evidence type="ECO:0000313" key="2">
    <source>
        <dbReference type="EMBL" id="USW57895.1"/>
    </source>
</evidence>
<feature type="region of interest" description="Disordered" evidence="1">
    <location>
        <begin position="67"/>
        <end position="88"/>
    </location>
</feature>
<protein>
    <submittedName>
        <fullName evidence="2">Uncharacterized protein</fullName>
    </submittedName>
</protein>
<keyword evidence="3" id="KW-1185">Reference proteome</keyword>
<evidence type="ECO:0000256" key="1">
    <source>
        <dbReference type="SAM" id="MobiDB-lite"/>
    </source>
</evidence>
<proteinExistence type="predicted"/>
<dbReference type="EMBL" id="CP099427">
    <property type="protein sequence ID" value="USW57895.1"/>
    <property type="molecule type" value="Genomic_DNA"/>
</dbReference>
<evidence type="ECO:0000313" key="3">
    <source>
        <dbReference type="Proteomes" id="UP001056384"/>
    </source>
</evidence>
<organism evidence="2 3">
    <name type="scientific">Septoria linicola</name>
    <dbReference type="NCBI Taxonomy" id="215465"/>
    <lineage>
        <taxon>Eukaryota</taxon>
        <taxon>Fungi</taxon>
        <taxon>Dikarya</taxon>
        <taxon>Ascomycota</taxon>
        <taxon>Pezizomycotina</taxon>
        <taxon>Dothideomycetes</taxon>
        <taxon>Dothideomycetidae</taxon>
        <taxon>Mycosphaerellales</taxon>
        <taxon>Mycosphaerellaceae</taxon>
        <taxon>Septoria</taxon>
    </lineage>
</organism>
<sequence>MAASNRQTNSRRCNRMCYRNFQYVLKFWLKPYHNLGRTLSHINNIPAEAGIICPSNAEYLEQVATHERGDSNGESAQQVTPVALPPQPPKMTAFSVTPDYTWKPPGSTATPCLPGLGIVPEHLRLPTPHLSPASMQLLSSPPLAQPTAPFSPTAPYFNSQSHTTVSHTWPQPFPQTPVPGPRRHMQIAMWAGTLENPRNRTKYMALLAIHPRLTWGILMDLPPNHVHHAAPVQQSKVENYLRALPPPKGPRYVRIIDEDSY</sequence>
<dbReference type="Proteomes" id="UP001056384">
    <property type="component" value="Chromosome 10"/>
</dbReference>
<accession>A0A9Q9B458</accession>
<gene>
    <name evidence="2" type="ORF">Slin15195_G112140</name>
</gene>
<name>A0A9Q9B458_9PEZI</name>
<dbReference type="AlphaFoldDB" id="A0A9Q9B458"/>
<reference evidence="2" key="1">
    <citation type="submission" date="2022-06" db="EMBL/GenBank/DDBJ databases">
        <title>Complete genome sequences of two strains of the flax pathogen Septoria linicola.</title>
        <authorList>
            <person name="Lapalu N."/>
            <person name="Simon A."/>
            <person name="Demenou B."/>
            <person name="Paumier D."/>
            <person name="Guillot M.-P."/>
            <person name="Gout L."/>
            <person name="Valade R."/>
        </authorList>
    </citation>
    <scope>NUCLEOTIDE SEQUENCE</scope>
    <source>
        <strain evidence="2">SE15195</strain>
    </source>
</reference>